<dbReference type="InterPro" id="IPR013012">
    <property type="entry name" value="PTS_EIIB_3"/>
</dbReference>
<evidence type="ECO:0000256" key="5">
    <source>
        <dbReference type="ARBA" id="ARBA00022683"/>
    </source>
</evidence>
<evidence type="ECO:0000256" key="2">
    <source>
        <dbReference type="ARBA" id="ARBA00022553"/>
    </source>
</evidence>
<dbReference type="GO" id="GO:0008982">
    <property type="term" value="F:protein-N(PI)-phosphohistidine-sugar phosphotransferase activity"/>
    <property type="evidence" value="ECO:0007669"/>
    <property type="project" value="InterPro"/>
</dbReference>
<keyword evidence="3" id="KW-0762">Sugar transport</keyword>
<dbReference type="AlphaFoldDB" id="A0A0R2FD20"/>
<dbReference type="STRING" id="1423730.FC75_GL000422"/>
<name>A0A0R2FD20_9LACO</name>
<gene>
    <name evidence="8" type="ORF">FC75_GL000422</name>
</gene>
<comment type="caution">
    <text evidence="8">The sequence shown here is derived from an EMBL/GenBank/DDBJ whole genome shotgun (WGS) entry which is preliminary data.</text>
</comment>
<dbReference type="EMBL" id="AYZJ01000011">
    <property type="protein sequence ID" value="KRN25398.1"/>
    <property type="molecule type" value="Genomic_DNA"/>
</dbReference>
<reference evidence="8 9" key="1">
    <citation type="journal article" date="2015" name="Genome Announc.">
        <title>Expanding the biotechnology potential of lactobacilli through comparative genomics of 213 strains and associated genera.</title>
        <authorList>
            <person name="Sun Z."/>
            <person name="Harris H.M."/>
            <person name="McCann A."/>
            <person name="Guo C."/>
            <person name="Argimon S."/>
            <person name="Zhang W."/>
            <person name="Yang X."/>
            <person name="Jeffery I.B."/>
            <person name="Cooney J.C."/>
            <person name="Kagawa T.F."/>
            <person name="Liu W."/>
            <person name="Song Y."/>
            <person name="Salvetti E."/>
            <person name="Wrobel A."/>
            <person name="Rasinkangas P."/>
            <person name="Parkhill J."/>
            <person name="Rea M.C."/>
            <person name="O'Sullivan O."/>
            <person name="Ritari J."/>
            <person name="Douillard F.P."/>
            <person name="Paul Ross R."/>
            <person name="Yang R."/>
            <person name="Briner A.E."/>
            <person name="Felis G.E."/>
            <person name="de Vos W.M."/>
            <person name="Barrangou R."/>
            <person name="Klaenhammer T.R."/>
            <person name="Caufield P.W."/>
            <person name="Cui Y."/>
            <person name="Zhang H."/>
            <person name="O'Toole P.W."/>
        </authorList>
    </citation>
    <scope>NUCLEOTIDE SEQUENCE [LARGE SCALE GENOMIC DNA]</scope>
    <source>
        <strain evidence="8 9">DSM 22697</strain>
    </source>
</reference>
<dbReference type="Gene3D" id="3.40.50.2300">
    <property type="match status" value="1"/>
</dbReference>
<organism evidence="8 9">
    <name type="scientific">Lacticaseibacillus camelliae DSM 22697 = JCM 13995</name>
    <dbReference type="NCBI Taxonomy" id="1423730"/>
    <lineage>
        <taxon>Bacteria</taxon>
        <taxon>Bacillati</taxon>
        <taxon>Bacillota</taxon>
        <taxon>Bacilli</taxon>
        <taxon>Lactobacillales</taxon>
        <taxon>Lactobacillaceae</taxon>
        <taxon>Lacticaseibacillus</taxon>
    </lineage>
</organism>
<comment type="caution">
    <text evidence="6">Lacks conserved residue(s) required for the propagation of feature annotation.</text>
</comment>
<keyword evidence="5" id="KW-0598">Phosphotransferase system</keyword>
<feature type="domain" description="PTS EIIB type-3" evidence="7">
    <location>
        <begin position="1"/>
        <end position="82"/>
    </location>
</feature>
<accession>A0A0R2FD20</accession>
<evidence type="ECO:0000313" key="9">
    <source>
        <dbReference type="Proteomes" id="UP000050865"/>
    </source>
</evidence>
<sequence length="82" mass="9150">MKKYYEAQGKDYDVEAYDFSQLLDEGDESDVIVLAPQVGWAYDDTVKDYPNAKVMALTLDQFGSMNGEVVGKAVQQFIDSGK</sequence>
<evidence type="ECO:0000256" key="3">
    <source>
        <dbReference type="ARBA" id="ARBA00022597"/>
    </source>
</evidence>
<keyword evidence="1" id="KW-0813">Transport</keyword>
<dbReference type="InterPro" id="IPR036095">
    <property type="entry name" value="PTS_EIIB-like_sf"/>
</dbReference>
<dbReference type="PATRIC" id="fig|1423730.4.peg.441"/>
<dbReference type="Proteomes" id="UP000050865">
    <property type="component" value="Unassembled WGS sequence"/>
</dbReference>
<dbReference type="PROSITE" id="PS51100">
    <property type="entry name" value="PTS_EIIB_TYPE_3"/>
    <property type="match status" value="1"/>
</dbReference>
<dbReference type="SUPFAM" id="SSF52794">
    <property type="entry name" value="PTS system IIB component-like"/>
    <property type="match status" value="1"/>
</dbReference>
<proteinExistence type="predicted"/>
<evidence type="ECO:0000256" key="1">
    <source>
        <dbReference type="ARBA" id="ARBA00022448"/>
    </source>
</evidence>
<keyword evidence="2" id="KW-0597">Phosphoprotein</keyword>
<evidence type="ECO:0000256" key="6">
    <source>
        <dbReference type="PROSITE-ProRule" id="PRU00423"/>
    </source>
</evidence>
<evidence type="ECO:0000259" key="7">
    <source>
        <dbReference type="PROSITE" id="PS51100"/>
    </source>
</evidence>
<keyword evidence="9" id="KW-1185">Reference proteome</keyword>
<dbReference type="GO" id="GO:0009401">
    <property type="term" value="P:phosphoenolpyruvate-dependent sugar phosphotransferase system"/>
    <property type="evidence" value="ECO:0007669"/>
    <property type="project" value="UniProtKB-KW"/>
</dbReference>
<protein>
    <recommendedName>
        <fullName evidence="7">PTS EIIB type-3 domain-containing protein</fullName>
    </recommendedName>
</protein>
<evidence type="ECO:0000313" key="8">
    <source>
        <dbReference type="EMBL" id="KRN25398.1"/>
    </source>
</evidence>
<evidence type="ECO:0000256" key="4">
    <source>
        <dbReference type="ARBA" id="ARBA00022679"/>
    </source>
</evidence>
<keyword evidence="4" id="KW-0808">Transferase</keyword>